<keyword evidence="2" id="KW-1185">Reference proteome</keyword>
<proteinExistence type="predicted"/>
<dbReference type="EMBL" id="BGPR01002288">
    <property type="protein sequence ID" value="GBM71033.1"/>
    <property type="molecule type" value="Genomic_DNA"/>
</dbReference>
<accession>A0A4Y2I0A7</accession>
<sequence>MTCVHLEVDCQFQANSGLLCLVVRSRLRSRFVPDQKPDSTEGSPSLWAWCTLNLIYVKHPAAGVVRKFGEEGGCQLGNRPRYLTEIQNYDVRAEIALELLQKQDVNITKLKSQNAGRIKVVKLRNDSFEAYREK</sequence>
<comment type="caution">
    <text evidence="1">The sequence shown here is derived from an EMBL/GenBank/DDBJ whole genome shotgun (WGS) entry which is preliminary data.</text>
</comment>
<protein>
    <submittedName>
        <fullName evidence="1">Uncharacterized protein</fullName>
    </submittedName>
</protein>
<gene>
    <name evidence="1" type="ORF">AVEN_272379_1</name>
</gene>
<evidence type="ECO:0000313" key="1">
    <source>
        <dbReference type="EMBL" id="GBM71033.1"/>
    </source>
</evidence>
<dbReference type="AlphaFoldDB" id="A0A4Y2I0A7"/>
<organism evidence="1 2">
    <name type="scientific">Araneus ventricosus</name>
    <name type="common">Orbweaver spider</name>
    <name type="synonym">Epeira ventricosa</name>
    <dbReference type="NCBI Taxonomy" id="182803"/>
    <lineage>
        <taxon>Eukaryota</taxon>
        <taxon>Metazoa</taxon>
        <taxon>Ecdysozoa</taxon>
        <taxon>Arthropoda</taxon>
        <taxon>Chelicerata</taxon>
        <taxon>Arachnida</taxon>
        <taxon>Araneae</taxon>
        <taxon>Araneomorphae</taxon>
        <taxon>Entelegynae</taxon>
        <taxon>Araneoidea</taxon>
        <taxon>Araneidae</taxon>
        <taxon>Araneus</taxon>
    </lineage>
</organism>
<dbReference type="Proteomes" id="UP000499080">
    <property type="component" value="Unassembled WGS sequence"/>
</dbReference>
<evidence type="ECO:0000313" key="2">
    <source>
        <dbReference type="Proteomes" id="UP000499080"/>
    </source>
</evidence>
<name>A0A4Y2I0A7_ARAVE</name>
<reference evidence="1 2" key="1">
    <citation type="journal article" date="2019" name="Sci. Rep.">
        <title>Orb-weaving spider Araneus ventricosus genome elucidates the spidroin gene catalogue.</title>
        <authorList>
            <person name="Kono N."/>
            <person name="Nakamura H."/>
            <person name="Ohtoshi R."/>
            <person name="Moran D.A.P."/>
            <person name="Shinohara A."/>
            <person name="Yoshida Y."/>
            <person name="Fujiwara M."/>
            <person name="Mori M."/>
            <person name="Tomita M."/>
            <person name="Arakawa K."/>
        </authorList>
    </citation>
    <scope>NUCLEOTIDE SEQUENCE [LARGE SCALE GENOMIC DNA]</scope>
</reference>